<dbReference type="Pfam" id="PF10592">
    <property type="entry name" value="AIPR"/>
    <property type="match status" value="1"/>
</dbReference>
<proteinExistence type="predicted"/>
<dbReference type="Pfam" id="PF22879">
    <property type="entry name" value="AIPR_N"/>
    <property type="match status" value="1"/>
</dbReference>
<evidence type="ECO:0000313" key="3">
    <source>
        <dbReference type="EMBL" id="RKQ57834.1"/>
    </source>
</evidence>
<comment type="caution">
    <text evidence="3">The sequence shown here is derived from an EMBL/GenBank/DDBJ whole genome shotgun (WGS) entry which is preliminary data.</text>
</comment>
<name>A0A495BCA2_VOGIN</name>
<gene>
    <name evidence="3" type="ORF">C8E02_2133</name>
</gene>
<evidence type="ECO:0000313" key="4">
    <source>
        <dbReference type="Proteomes" id="UP000279384"/>
    </source>
</evidence>
<feature type="domain" description="Abortive phage infection protein C-terminal" evidence="1">
    <location>
        <begin position="259"/>
        <end position="576"/>
    </location>
</feature>
<dbReference type="AlphaFoldDB" id="A0A495BCA2"/>
<organism evidence="3 4">
    <name type="scientific">Vogesella indigofera</name>
    <name type="common">Pseudomonas indigofera</name>
    <dbReference type="NCBI Taxonomy" id="45465"/>
    <lineage>
        <taxon>Bacteria</taxon>
        <taxon>Pseudomonadati</taxon>
        <taxon>Pseudomonadota</taxon>
        <taxon>Betaproteobacteria</taxon>
        <taxon>Neisseriales</taxon>
        <taxon>Chromobacteriaceae</taxon>
        <taxon>Vogesella</taxon>
    </lineage>
</organism>
<dbReference type="InterPro" id="IPR055101">
    <property type="entry name" value="AIPR_N"/>
</dbReference>
<dbReference type="RefSeq" id="WP_120810726.1">
    <property type="nucleotide sequence ID" value="NZ_RBID01000015.1"/>
</dbReference>
<protein>
    <submittedName>
        <fullName evidence="3">AIPR protein</fullName>
    </submittedName>
</protein>
<sequence>MNQEEFKNSLLGALEDSRLDDFRRDMLEMVKANAVANSDFEQSAFVTEAARQLEDAEEISDFVQCYFEDPNPTGRKRMRIDGYALDEVDGSYRLLVAEYHGDGAPLTPTLNKKDVEQSFKSLRNFVEQALAGVLHSTMEESHPACALASDIYHKAEHISRFRLYLVTDAEIRLRKKDWPEENCGNIPVEFHLWDIARFQRVNESLSGQDELEVDFTEYLPDGIPCLAASQMADNCQSYLCVIPGDVLAGIYDRFGSRLLEGNVRSFLSTRGKVNKGIQTTIKNEPEMFFAFNNGISATTTGAEVRIGANGMHLVAARYLQIVNGGQTTASLSTAKRSGANLAQTHVQMKLTVIEPDQSQNIVPRIAQYANSQNKVSDADFFSNHPFHVRIENLSRRLWTPPSQGEQHGTHWFYERARGQYLNEQSRLTVAQKKAFVSQNPRERMFSKTDLAKYENSWEQLPHKVSLGAQKNFIEYAKRISEQWQHDADSYNEDYYRNAIAKAILFRKTERIVSQQEWYKDYRAQIVTYSIAKLAEMIKSQTSWKTLDFKVIWNRQDITPALELQITRIAGRINEIICRSENQARNISEWCKKEACWQQVKEEKLPFYQEFFNELADTIQVNKQAREARDIQKMDGGIDAQITVVNLGSAYWNKIQIWGKKNLLLGETDNKLISTAIKGVPNEKQSRKLIELRARLIEEGFNAD</sequence>
<evidence type="ECO:0000259" key="2">
    <source>
        <dbReference type="Pfam" id="PF22879"/>
    </source>
</evidence>
<feature type="domain" description="Abortive infection phage resistance protein N-terminal" evidence="2">
    <location>
        <begin position="45"/>
        <end position="200"/>
    </location>
</feature>
<evidence type="ECO:0000259" key="1">
    <source>
        <dbReference type="Pfam" id="PF10592"/>
    </source>
</evidence>
<dbReference type="Proteomes" id="UP000279384">
    <property type="component" value="Unassembled WGS sequence"/>
</dbReference>
<reference evidence="3 4" key="1">
    <citation type="submission" date="2018-10" db="EMBL/GenBank/DDBJ databases">
        <title>Genomic Encyclopedia of Type Strains, Phase IV (KMG-IV): sequencing the most valuable type-strain genomes for metagenomic binning, comparative biology and taxonomic classification.</title>
        <authorList>
            <person name="Goeker M."/>
        </authorList>
    </citation>
    <scope>NUCLEOTIDE SEQUENCE [LARGE SCALE GENOMIC DNA]</scope>
    <source>
        <strain evidence="3 4">DSM 3303</strain>
    </source>
</reference>
<dbReference type="EMBL" id="RBID01000015">
    <property type="protein sequence ID" value="RKQ57834.1"/>
    <property type="molecule type" value="Genomic_DNA"/>
</dbReference>
<dbReference type="InterPro" id="IPR018891">
    <property type="entry name" value="AIPR_C"/>
</dbReference>
<accession>A0A495BCA2</accession>